<dbReference type="AlphaFoldDB" id="W7AFX5"/>
<sequence>MKRKGSQGKNGSKYSLYGILSNIAESPTILFGFGEKVIIYYSSLVHYVTESIFVDILKDEKRSDEWYYRFISLQGRG</sequence>
<accession>W7AFX5</accession>
<organism evidence="1 2">
    <name type="scientific">Plasmodium inui San Antonio 1</name>
    <dbReference type="NCBI Taxonomy" id="1237626"/>
    <lineage>
        <taxon>Eukaryota</taxon>
        <taxon>Sar</taxon>
        <taxon>Alveolata</taxon>
        <taxon>Apicomplexa</taxon>
        <taxon>Aconoidasida</taxon>
        <taxon>Haemosporida</taxon>
        <taxon>Plasmodiidae</taxon>
        <taxon>Plasmodium</taxon>
        <taxon>Plasmodium (Plasmodium)</taxon>
    </lineage>
</organism>
<dbReference type="Proteomes" id="UP000030640">
    <property type="component" value="Unassembled WGS sequence"/>
</dbReference>
<evidence type="ECO:0000313" key="1">
    <source>
        <dbReference type="EMBL" id="EUD64191.1"/>
    </source>
</evidence>
<gene>
    <name evidence="1" type="ORF">C922_05428</name>
</gene>
<dbReference type="VEuPathDB" id="PlasmoDB:C922_05428"/>
<keyword evidence="2" id="KW-1185">Reference proteome</keyword>
<name>W7AFX5_9APIC</name>
<evidence type="ECO:0000313" key="2">
    <source>
        <dbReference type="Proteomes" id="UP000030640"/>
    </source>
</evidence>
<dbReference type="GeneID" id="20040702"/>
<proteinExistence type="predicted"/>
<dbReference type="EMBL" id="KI965530">
    <property type="protein sequence ID" value="EUD64191.1"/>
    <property type="molecule type" value="Genomic_DNA"/>
</dbReference>
<reference evidence="1 2" key="1">
    <citation type="submission" date="2013-02" db="EMBL/GenBank/DDBJ databases">
        <title>The Genome Sequence of Plasmodium inui San Antonio 1.</title>
        <authorList>
            <consortium name="The Broad Institute Genome Sequencing Platform"/>
            <consortium name="The Broad Institute Genome Sequencing Center for Infectious Disease"/>
            <person name="Neafsey D."/>
            <person name="Cheeseman I."/>
            <person name="Volkman S."/>
            <person name="Adams J."/>
            <person name="Walker B."/>
            <person name="Young S.K."/>
            <person name="Zeng Q."/>
            <person name="Gargeya S."/>
            <person name="Fitzgerald M."/>
            <person name="Haas B."/>
            <person name="Abouelleil A."/>
            <person name="Alvarado L."/>
            <person name="Arachchi H.M."/>
            <person name="Berlin A.M."/>
            <person name="Chapman S.B."/>
            <person name="Dewar J."/>
            <person name="Goldberg J."/>
            <person name="Griggs A."/>
            <person name="Gujja S."/>
            <person name="Hansen M."/>
            <person name="Howarth C."/>
            <person name="Imamovic A."/>
            <person name="Larimer J."/>
            <person name="McCowan C."/>
            <person name="Murphy C."/>
            <person name="Neiman D."/>
            <person name="Pearson M."/>
            <person name="Priest M."/>
            <person name="Roberts A."/>
            <person name="Saif S."/>
            <person name="Shea T."/>
            <person name="Sisk P."/>
            <person name="Sykes S."/>
            <person name="Wortman J."/>
            <person name="Nusbaum C."/>
            <person name="Birren B."/>
        </authorList>
    </citation>
    <scope>NUCLEOTIDE SEQUENCE [LARGE SCALE GENOMIC DNA]</scope>
    <source>
        <strain evidence="1 2">San Antonio 1</strain>
    </source>
</reference>
<dbReference type="RefSeq" id="XP_008819221.1">
    <property type="nucleotide sequence ID" value="XM_008820999.1"/>
</dbReference>
<protein>
    <submittedName>
        <fullName evidence="1">Uncharacterized protein</fullName>
    </submittedName>
</protein>